<keyword evidence="1" id="KW-0238">DNA-binding</keyword>
<evidence type="ECO:0000313" key="3">
    <source>
        <dbReference type="EMBL" id="NWH06987.1"/>
    </source>
</evidence>
<protein>
    <submittedName>
        <fullName evidence="3">Transposase</fullName>
    </submittedName>
</protein>
<feature type="non-terminal residue" evidence="3">
    <location>
        <position position="208"/>
    </location>
</feature>
<keyword evidence="4" id="KW-1185">Reference proteome</keyword>
<sequence length="208" mass="23994">ASKIIGVDLGIKNLLTTPVQYFGQFSEKLKDKIKQNDLKRRRKQKLNACLKKKGLVPVSLHNEKLDGFIKNEIGRAINLFINSVTEDTTVVLERLSISDMRFKSRNMNRILKASKIGYAMDRLKQKLDLKHIRYASVPAAYSSQQCSCCGYIDRSNRPTQEKFICKFCEYTDNADVNASKNIAKRFGDVELKDLTDFREMKPFLLERF</sequence>
<accession>A0A850TFB5</accession>
<proteinExistence type="predicted"/>
<feature type="non-terminal residue" evidence="3">
    <location>
        <position position="1"/>
    </location>
</feature>
<dbReference type="GO" id="GO:0003677">
    <property type="term" value="F:DNA binding"/>
    <property type="evidence" value="ECO:0007669"/>
    <property type="project" value="UniProtKB-KW"/>
</dbReference>
<dbReference type="AlphaFoldDB" id="A0A850TFB5"/>
<organism evidence="3 4">
    <name type="scientific">Desulfobacter latus</name>
    <dbReference type="NCBI Taxonomy" id="2292"/>
    <lineage>
        <taxon>Bacteria</taxon>
        <taxon>Pseudomonadati</taxon>
        <taxon>Thermodesulfobacteriota</taxon>
        <taxon>Desulfobacteria</taxon>
        <taxon>Desulfobacterales</taxon>
        <taxon>Desulfobacteraceae</taxon>
        <taxon>Desulfobacter</taxon>
    </lineage>
</organism>
<reference evidence="3 4" key="1">
    <citation type="submission" date="2020-06" db="EMBL/GenBank/DDBJ databases">
        <title>High-quality draft genome of sulfate reducer Desulfobacter latus type strain AcrS2 isolated from marine sediment.</title>
        <authorList>
            <person name="Hoppe M."/>
            <person name="Larsen C.K."/>
            <person name="Marshall I.P.G."/>
            <person name="Schramm A."/>
            <person name="Marietou A.G."/>
        </authorList>
    </citation>
    <scope>NUCLEOTIDE SEQUENCE [LARGE SCALE GENOMIC DNA]</scope>
    <source>
        <strain evidence="3 4">AcRS2</strain>
    </source>
</reference>
<dbReference type="EMBL" id="JACADJ010000178">
    <property type="protein sequence ID" value="NWH06987.1"/>
    <property type="molecule type" value="Genomic_DNA"/>
</dbReference>
<evidence type="ECO:0000256" key="1">
    <source>
        <dbReference type="ARBA" id="ARBA00023125"/>
    </source>
</evidence>
<comment type="caution">
    <text evidence="3">The sequence shown here is derived from an EMBL/GenBank/DDBJ whole genome shotgun (WGS) entry which is preliminary data.</text>
</comment>
<name>A0A850TFB5_9BACT</name>
<dbReference type="Proteomes" id="UP000553343">
    <property type="component" value="Unassembled WGS sequence"/>
</dbReference>
<gene>
    <name evidence="3" type="ORF">HXW94_18765</name>
</gene>
<dbReference type="Pfam" id="PF07282">
    <property type="entry name" value="Cas12f1-like_TNB"/>
    <property type="match status" value="1"/>
</dbReference>
<evidence type="ECO:0000259" key="2">
    <source>
        <dbReference type="Pfam" id="PF07282"/>
    </source>
</evidence>
<dbReference type="InterPro" id="IPR010095">
    <property type="entry name" value="Cas12f1-like_TNB"/>
</dbReference>
<evidence type="ECO:0000313" key="4">
    <source>
        <dbReference type="Proteomes" id="UP000553343"/>
    </source>
</evidence>
<feature type="domain" description="Cas12f1-like TNB" evidence="2">
    <location>
        <begin position="121"/>
        <end position="182"/>
    </location>
</feature>
<dbReference type="RefSeq" id="WP_178368424.1">
    <property type="nucleotide sequence ID" value="NZ_JACADJ010000178.1"/>
</dbReference>